<proteinExistence type="predicted"/>
<gene>
    <name evidence="2" type="ORF">AQUCO_01100557v1</name>
</gene>
<accession>A0A2G5E7N5</accession>
<dbReference type="FunCoup" id="A0A2G5E7N5">
    <property type="interactions" value="7"/>
</dbReference>
<evidence type="ECO:0000313" key="3">
    <source>
        <dbReference type="Proteomes" id="UP000230069"/>
    </source>
</evidence>
<evidence type="ECO:0000259" key="1">
    <source>
        <dbReference type="Pfam" id="PF25349"/>
    </source>
</evidence>
<dbReference type="AlphaFoldDB" id="A0A2G5E7N5"/>
<dbReference type="InParanoid" id="A0A2G5E7N5"/>
<organism evidence="2 3">
    <name type="scientific">Aquilegia coerulea</name>
    <name type="common">Rocky mountain columbine</name>
    <dbReference type="NCBI Taxonomy" id="218851"/>
    <lineage>
        <taxon>Eukaryota</taxon>
        <taxon>Viridiplantae</taxon>
        <taxon>Streptophyta</taxon>
        <taxon>Embryophyta</taxon>
        <taxon>Tracheophyta</taxon>
        <taxon>Spermatophyta</taxon>
        <taxon>Magnoliopsida</taxon>
        <taxon>Ranunculales</taxon>
        <taxon>Ranunculaceae</taxon>
        <taxon>Thalictroideae</taxon>
        <taxon>Aquilegia</taxon>
    </lineage>
</organism>
<dbReference type="Pfam" id="PF25349">
    <property type="entry name" value="PH_PHS1"/>
    <property type="match status" value="1"/>
</dbReference>
<dbReference type="InterPro" id="IPR057619">
    <property type="entry name" value="PH_PHS1"/>
</dbReference>
<protein>
    <recommendedName>
        <fullName evidence="1">Poor homologous synapsis 1 PH domain-containing protein</fullName>
    </recommendedName>
</protein>
<evidence type="ECO:0000313" key="2">
    <source>
        <dbReference type="EMBL" id="PIA51760.1"/>
    </source>
</evidence>
<dbReference type="STRING" id="218851.A0A2G5E7N5"/>
<reference evidence="2 3" key="1">
    <citation type="submission" date="2017-09" db="EMBL/GenBank/DDBJ databases">
        <title>WGS assembly of Aquilegia coerulea Goldsmith.</title>
        <authorList>
            <person name="Hodges S."/>
            <person name="Kramer E."/>
            <person name="Nordborg M."/>
            <person name="Tomkins J."/>
            <person name="Borevitz J."/>
            <person name="Derieg N."/>
            <person name="Yan J."/>
            <person name="Mihaltcheva S."/>
            <person name="Hayes R.D."/>
            <person name="Rokhsar D."/>
        </authorList>
    </citation>
    <scope>NUCLEOTIDE SEQUENCE [LARGE SCALE GENOMIC DNA]</scope>
    <source>
        <strain evidence="3">cv. Goldsmith</strain>
    </source>
</reference>
<dbReference type="OrthoDB" id="1864854at2759"/>
<name>A0A2G5E7N5_AQUCA</name>
<sequence length="297" mass="33168">MAGNLSIIPAENFQNSHNTAIKNKWEIHYSRFFNFPRSLSASCAKLRPLPKSRFRTGGNWISTSSTVTLRIARDFLNPGSILVVSFPDKIIEEHLTSNLQFSWPQVSCVTECPTRGSRVVFASYRDYDGQIQKFALRFATSCDAETFIGALKESLKDDMETGVLRSEYESEISAQSEFLSSNGQQLSAEELDMVEPVATYSPQTASLLEYTGRLNGFSKESLPGHNFERICEADLPPSFTALLGNHSPEVEIKQEQVKVPDEDLKSQIMKYISDASFHDMLAKVEEVISEMGGDLAL</sequence>
<dbReference type="Proteomes" id="UP000230069">
    <property type="component" value="Unassembled WGS sequence"/>
</dbReference>
<dbReference type="EMBL" id="KZ305028">
    <property type="protein sequence ID" value="PIA51760.1"/>
    <property type="molecule type" value="Genomic_DNA"/>
</dbReference>
<feature type="domain" description="Poor homologous synapsis 1 PH" evidence="1">
    <location>
        <begin position="24"/>
        <end position="161"/>
    </location>
</feature>
<keyword evidence="3" id="KW-1185">Reference proteome</keyword>